<dbReference type="InterPro" id="IPR011009">
    <property type="entry name" value="Kinase-like_dom_sf"/>
</dbReference>
<dbReference type="GO" id="GO:0005524">
    <property type="term" value="F:ATP binding"/>
    <property type="evidence" value="ECO:0007669"/>
    <property type="project" value="InterPro"/>
</dbReference>
<dbReference type="PANTHER" id="PTHR24347">
    <property type="entry name" value="SERINE/THREONINE-PROTEIN KINASE"/>
    <property type="match status" value="1"/>
</dbReference>
<reference evidence="2 3" key="1">
    <citation type="journal article" date="2021" name="Genome Biol.">
        <title>AFLAP: assembly-free linkage analysis pipeline using k-mers from genome sequencing data.</title>
        <authorList>
            <person name="Fletcher K."/>
            <person name="Zhang L."/>
            <person name="Gil J."/>
            <person name="Han R."/>
            <person name="Cavanaugh K."/>
            <person name="Michelmore R."/>
        </authorList>
    </citation>
    <scope>NUCLEOTIDE SEQUENCE [LARGE SCALE GENOMIC DNA]</scope>
    <source>
        <strain evidence="2 3">SF5</strain>
    </source>
</reference>
<feature type="domain" description="Protein kinase" evidence="1">
    <location>
        <begin position="32"/>
        <end position="118"/>
    </location>
</feature>
<dbReference type="InterPro" id="IPR000719">
    <property type="entry name" value="Prot_kinase_dom"/>
</dbReference>
<comment type="caution">
    <text evidence="2">The sequence shown here is derived from an EMBL/GenBank/DDBJ whole genome shotgun (WGS) entry which is preliminary data.</text>
</comment>
<dbReference type="OrthoDB" id="541276at2759"/>
<dbReference type="Gene3D" id="1.10.510.10">
    <property type="entry name" value="Transferase(Phosphotransferase) domain 1"/>
    <property type="match status" value="1"/>
</dbReference>
<keyword evidence="3" id="KW-1185">Reference proteome</keyword>
<dbReference type="GeneID" id="94346480"/>
<accession>A0A976IH00</accession>
<dbReference type="KEGG" id="blac:94346480"/>
<dbReference type="RefSeq" id="XP_067820883.1">
    <property type="nucleotide sequence ID" value="XM_067960809.1"/>
</dbReference>
<evidence type="ECO:0000259" key="1">
    <source>
        <dbReference type="PROSITE" id="PS50011"/>
    </source>
</evidence>
<dbReference type="AlphaFoldDB" id="A0A976IH00"/>
<gene>
    <name evidence="2" type="ORF">CCR75_002712</name>
</gene>
<proteinExistence type="predicted"/>
<dbReference type="PROSITE" id="PS50011">
    <property type="entry name" value="PROTEIN_KINASE_DOM"/>
    <property type="match status" value="1"/>
</dbReference>
<dbReference type="GO" id="GO:0004672">
    <property type="term" value="F:protein kinase activity"/>
    <property type="evidence" value="ECO:0007669"/>
    <property type="project" value="InterPro"/>
</dbReference>
<name>A0A976IH00_BRELC</name>
<sequence>MRMCNLQVSQGVLQAAMNGCQVKTFDAFLSSYMLMQEIGEGSFSIVHRAVNRLTAHCCKSSYALNEEEQVLRTLAHPNVVSLEGVYERSANLHYVVIDYLNDGDLCDLLLHRQRLSEI</sequence>
<protein>
    <recommendedName>
        <fullName evidence="1">Protein kinase domain-containing protein</fullName>
    </recommendedName>
</protein>
<evidence type="ECO:0000313" key="2">
    <source>
        <dbReference type="EMBL" id="TDH71384.1"/>
    </source>
</evidence>
<evidence type="ECO:0000313" key="3">
    <source>
        <dbReference type="Proteomes" id="UP000294530"/>
    </source>
</evidence>
<dbReference type="SUPFAM" id="SSF56112">
    <property type="entry name" value="Protein kinase-like (PK-like)"/>
    <property type="match status" value="1"/>
</dbReference>
<dbReference type="Proteomes" id="UP000294530">
    <property type="component" value="Unassembled WGS sequence"/>
</dbReference>
<dbReference type="Pfam" id="PF00069">
    <property type="entry name" value="Pkinase"/>
    <property type="match status" value="1"/>
</dbReference>
<dbReference type="EMBL" id="SHOA02000004">
    <property type="protein sequence ID" value="TDH71384.1"/>
    <property type="molecule type" value="Genomic_DNA"/>
</dbReference>
<organism evidence="2 3">
    <name type="scientific">Bremia lactucae</name>
    <name type="common">Lettuce downy mildew</name>
    <dbReference type="NCBI Taxonomy" id="4779"/>
    <lineage>
        <taxon>Eukaryota</taxon>
        <taxon>Sar</taxon>
        <taxon>Stramenopiles</taxon>
        <taxon>Oomycota</taxon>
        <taxon>Peronosporomycetes</taxon>
        <taxon>Peronosporales</taxon>
        <taxon>Peronosporaceae</taxon>
        <taxon>Bremia</taxon>
    </lineage>
</organism>